<dbReference type="EMBL" id="BTSY01000005">
    <property type="protein sequence ID" value="GMT28372.1"/>
    <property type="molecule type" value="Genomic_DNA"/>
</dbReference>
<dbReference type="SUPFAM" id="SSF51419">
    <property type="entry name" value="PLP-binding barrel"/>
    <property type="match status" value="1"/>
</dbReference>
<dbReference type="Pfam" id="PF00278">
    <property type="entry name" value="Orn_DAP_Arg_deC"/>
    <property type="match status" value="1"/>
</dbReference>
<dbReference type="Gene3D" id="2.40.37.10">
    <property type="entry name" value="Lyase, Ornithine Decarboxylase, Chain A, domain 1"/>
    <property type="match status" value="1"/>
</dbReference>
<dbReference type="InterPro" id="IPR009006">
    <property type="entry name" value="Ala_racemase/Decarboxylase_C"/>
</dbReference>
<dbReference type="Gene3D" id="3.20.20.10">
    <property type="entry name" value="Alanine racemase"/>
    <property type="match status" value="1"/>
</dbReference>
<feature type="domain" description="Orn/DAP/Arg decarboxylase 2 C-terminal" evidence="3">
    <location>
        <begin position="60"/>
        <end position="390"/>
    </location>
</feature>
<dbReference type="PANTHER" id="PTHR11482">
    <property type="entry name" value="ARGININE/DIAMINOPIMELATE/ORNITHINE DECARBOXYLASE"/>
    <property type="match status" value="1"/>
</dbReference>
<dbReference type="InterPro" id="IPR022643">
    <property type="entry name" value="De-COase2_C"/>
</dbReference>
<dbReference type="InterPro" id="IPR022644">
    <property type="entry name" value="De-COase2_N"/>
</dbReference>
<feature type="region of interest" description="Disordered" evidence="2">
    <location>
        <begin position="417"/>
        <end position="439"/>
    </location>
</feature>
<evidence type="ECO:0000259" key="4">
    <source>
        <dbReference type="Pfam" id="PF02784"/>
    </source>
</evidence>
<evidence type="ECO:0000259" key="3">
    <source>
        <dbReference type="Pfam" id="PF00278"/>
    </source>
</evidence>
<dbReference type="InterPro" id="IPR000183">
    <property type="entry name" value="Orn/DAP/Arg_de-COase"/>
</dbReference>
<dbReference type="InterPro" id="IPR002433">
    <property type="entry name" value="Orn_de-COase"/>
</dbReference>
<sequence>VCGSRRRLVSATYDGVGARWKEQLSDVSLAVYDQCPQTEEIARKLAILKRVDSGSFFVMDASRVESSMEEWNGCMANCAPFYPLSCNDDPLLLQLLTRSNNCNLHVSSLAELECALSLVSPSRIVFHSHLLTRKMLKLIATLQDPLHALVVDNEDSAVDSYSLNPFQPLLLRVSLSPDSERVDLAIGMPIEEAIECVPRLIRCGVPIVGLSVQLMAEGENMVERGRELIHLLTMMSPCPLSTLDVGDGFDSSTLYDTSSFIQCILENANATHLKLMATPGRFLAASAFTLVTSIVGKKSIDARVLTRREEDWGREGFVYETNDSVYGVFSNRMMGEKPRCIALALDDNSMREEHYSAVLGSTRDAIDFPQRHARLPSLDVGDCLLWKEMGAYAARDEDGLPVYYYTGRDHWERLKGREEREMMSDGGSEGETDMESIGDDDDMTECFGRVFN</sequence>
<feature type="domain" description="Orn/DAP/Arg decarboxylase 2 N-terminal" evidence="4">
    <location>
        <begin position="63"/>
        <end position="285"/>
    </location>
</feature>
<comment type="similarity">
    <text evidence="1">Belongs to the Orn/Lys/Arg decarboxylase class-II family.</text>
</comment>
<proteinExistence type="inferred from homology"/>
<dbReference type="InterPro" id="IPR029066">
    <property type="entry name" value="PLP-binding_barrel"/>
</dbReference>
<dbReference type="Proteomes" id="UP001432322">
    <property type="component" value="Unassembled WGS sequence"/>
</dbReference>
<dbReference type="PANTHER" id="PTHR11482:SF56">
    <property type="entry name" value="ANTIZYME INHIBITOR 1"/>
    <property type="match status" value="1"/>
</dbReference>
<comment type="caution">
    <text evidence="5">The sequence shown here is derived from an EMBL/GenBank/DDBJ whole genome shotgun (WGS) entry which is preliminary data.</text>
</comment>
<keyword evidence="6" id="KW-1185">Reference proteome</keyword>
<dbReference type="PRINTS" id="PR01179">
    <property type="entry name" value="ODADCRBXLASE"/>
</dbReference>
<dbReference type="GO" id="GO:0003824">
    <property type="term" value="F:catalytic activity"/>
    <property type="evidence" value="ECO:0007669"/>
    <property type="project" value="InterPro"/>
</dbReference>
<evidence type="ECO:0000313" key="5">
    <source>
        <dbReference type="EMBL" id="GMT28372.1"/>
    </source>
</evidence>
<feature type="compositionally biased region" description="Acidic residues" evidence="2">
    <location>
        <begin position="428"/>
        <end position="439"/>
    </location>
</feature>
<evidence type="ECO:0000256" key="1">
    <source>
        <dbReference type="RuleBase" id="RU003737"/>
    </source>
</evidence>
<evidence type="ECO:0008006" key="7">
    <source>
        <dbReference type="Google" id="ProtNLM"/>
    </source>
</evidence>
<dbReference type="PRINTS" id="PR01182">
    <property type="entry name" value="ORNDCRBXLASE"/>
</dbReference>
<feature type="non-terminal residue" evidence="5">
    <location>
        <position position="1"/>
    </location>
</feature>
<dbReference type="GO" id="GO:0006596">
    <property type="term" value="P:polyamine biosynthetic process"/>
    <property type="evidence" value="ECO:0007669"/>
    <property type="project" value="InterPro"/>
</dbReference>
<gene>
    <name evidence="5" type="ORF">PFISCL1PPCAC_19669</name>
</gene>
<reference evidence="5" key="1">
    <citation type="submission" date="2023-10" db="EMBL/GenBank/DDBJ databases">
        <title>Genome assembly of Pristionchus species.</title>
        <authorList>
            <person name="Yoshida K."/>
            <person name="Sommer R.J."/>
        </authorList>
    </citation>
    <scope>NUCLEOTIDE SEQUENCE</scope>
    <source>
        <strain evidence="5">RS5133</strain>
    </source>
</reference>
<evidence type="ECO:0000313" key="6">
    <source>
        <dbReference type="Proteomes" id="UP001432322"/>
    </source>
</evidence>
<dbReference type="Pfam" id="PF02784">
    <property type="entry name" value="Orn_Arg_deC_N"/>
    <property type="match status" value="1"/>
</dbReference>
<dbReference type="SUPFAM" id="SSF50621">
    <property type="entry name" value="Alanine racemase C-terminal domain-like"/>
    <property type="match status" value="1"/>
</dbReference>
<name>A0AAV5W986_9BILA</name>
<dbReference type="AlphaFoldDB" id="A0AAV5W986"/>
<accession>A0AAV5W986</accession>
<evidence type="ECO:0000256" key="2">
    <source>
        <dbReference type="SAM" id="MobiDB-lite"/>
    </source>
</evidence>
<protein>
    <recommendedName>
        <fullName evidence="7">Orn/DAP/Arg decarboxylase 2 N-terminal domain-containing protein</fullName>
    </recommendedName>
</protein>
<organism evidence="5 6">
    <name type="scientific">Pristionchus fissidentatus</name>
    <dbReference type="NCBI Taxonomy" id="1538716"/>
    <lineage>
        <taxon>Eukaryota</taxon>
        <taxon>Metazoa</taxon>
        <taxon>Ecdysozoa</taxon>
        <taxon>Nematoda</taxon>
        <taxon>Chromadorea</taxon>
        <taxon>Rhabditida</taxon>
        <taxon>Rhabditina</taxon>
        <taxon>Diplogasteromorpha</taxon>
        <taxon>Diplogasteroidea</taxon>
        <taxon>Neodiplogasteridae</taxon>
        <taxon>Pristionchus</taxon>
    </lineage>
</organism>